<feature type="compositionally biased region" description="Low complexity" evidence="1">
    <location>
        <begin position="71"/>
        <end position="85"/>
    </location>
</feature>
<proteinExistence type="predicted"/>
<evidence type="ECO:0000313" key="2">
    <source>
        <dbReference type="EMBL" id="GGO42739.1"/>
    </source>
</evidence>
<feature type="compositionally biased region" description="Polar residues" evidence="1">
    <location>
        <begin position="1"/>
        <end position="10"/>
    </location>
</feature>
<keyword evidence="3" id="KW-1185">Reference proteome</keyword>
<organism evidence="2 3">
    <name type="scientific">Streptomyces daqingensis</name>
    <dbReference type="NCBI Taxonomy" id="1472640"/>
    <lineage>
        <taxon>Bacteria</taxon>
        <taxon>Bacillati</taxon>
        <taxon>Actinomycetota</taxon>
        <taxon>Actinomycetes</taxon>
        <taxon>Kitasatosporales</taxon>
        <taxon>Streptomycetaceae</taxon>
        <taxon>Streptomyces</taxon>
    </lineage>
</organism>
<feature type="region of interest" description="Disordered" evidence="1">
    <location>
        <begin position="1"/>
        <end position="87"/>
    </location>
</feature>
<evidence type="ECO:0000313" key="3">
    <source>
        <dbReference type="Proteomes" id="UP000631535"/>
    </source>
</evidence>
<accession>A0ABQ2LSQ4</accession>
<comment type="caution">
    <text evidence="2">The sequence shown here is derived from an EMBL/GenBank/DDBJ whole genome shotgun (WGS) entry which is preliminary data.</text>
</comment>
<protein>
    <submittedName>
        <fullName evidence="2">Uncharacterized protein</fullName>
    </submittedName>
</protein>
<gene>
    <name evidence="2" type="ORF">GCM10012287_04320</name>
</gene>
<sequence>MPAAPTQNPAQVPAPADQGPAPVPPSQGAIEPTDLRGLLGAPPAPAPAPVAEPERHAADGLQAAPAPTESGPLPAAPGNLPGRPLEIGPDVLIPTHEVPGLDAYKPAPSASGNITSPYSATVYLPGHVDPPSAGPLPEASWKNGLLSAWHPNTTGDKVSIPVKQPGETVQVNGRPMTKPGKLEAFDLSVDRSYQIRAVGMDAVDSQQMVTPQGQRVTRVNYEYQYEVREGTNVIFNEINFPSDSEWKRVSTENVADLVRNNGVASANLPGREGK</sequence>
<dbReference type="Proteomes" id="UP000631535">
    <property type="component" value="Unassembled WGS sequence"/>
</dbReference>
<dbReference type="EMBL" id="BMMP01000001">
    <property type="protein sequence ID" value="GGO42739.1"/>
    <property type="molecule type" value="Genomic_DNA"/>
</dbReference>
<evidence type="ECO:0000256" key="1">
    <source>
        <dbReference type="SAM" id="MobiDB-lite"/>
    </source>
</evidence>
<reference evidence="3" key="1">
    <citation type="journal article" date="2019" name="Int. J. Syst. Evol. Microbiol.">
        <title>The Global Catalogue of Microorganisms (GCM) 10K type strain sequencing project: providing services to taxonomists for standard genome sequencing and annotation.</title>
        <authorList>
            <consortium name="The Broad Institute Genomics Platform"/>
            <consortium name="The Broad Institute Genome Sequencing Center for Infectious Disease"/>
            <person name="Wu L."/>
            <person name="Ma J."/>
        </authorList>
    </citation>
    <scope>NUCLEOTIDE SEQUENCE [LARGE SCALE GENOMIC DNA]</scope>
    <source>
        <strain evidence="3">CGMCC 4.7178</strain>
    </source>
</reference>
<name>A0ABQ2LSQ4_9ACTN</name>